<dbReference type="EMBL" id="CP031968">
    <property type="protein sequence ID" value="AXT45803.1"/>
    <property type="molecule type" value="Genomic_DNA"/>
</dbReference>
<dbReference type="Proteomes" id="UP000259465">
    <property type="component" value="Chromosome"/>
</dbReference>
<dbReference type="KEGG" id="crz:D1345_06240"/>
<keyword evidence="2" id="KW-1185">Reference proteome</keyword>
<evidence type="ECO:0000313" key="2">
    <source>
        <dbReference type="Proteomes" id="UP000259465"/>
    </source>
</evidence>
<name>A0AAD0W8I5_9NEIS</name>
<dbReference type="RefSeq" id="WP_118266847.1">
    <property type="nucleotide sequence ID" value="NZ_CP031968.1"/>
</dbReference>
<reference evidence="1 2" key="1">
    <citation type="submission" date="2018-08" db="EMBL/GenBank/DDBJ databases">
        <title>Complete genome sequence of JP2-74.</title>
        <authorList>
            <person name="Wu L."/>
        </authorList>
    </citation>
    <scope>NUCLEOTIDE SEQUENCE [LARGE SCALE GENOMIC DNA]</scope>
    <source>
        <strain evidence="1 2">JP2-74</strain>
    </source>
</reference>
<gene>
    <name evidence="1" type="ORF">D1345_06240</name>
</gene>
<dbReference type="AlphaFoldDB" id="A0AAD0W8I5"/>
<organism evidence="1 2">
    <name type="scientific">Chromobacterium rhizoryzae</name>
    <dbReference type="NCBI Taxonomy" id="1778675"/>
    <lineage>
        <taxon>Bacteria</taxon>
        <taxon>Pseudomonadati</taxon>
        <taxon>Pseudomonadota</taxon>
        <taxon>Betaproteobacteria</taxon>
        <taxon>Neisseriales</taxon>
        <taxon>Chromobacteriaceae</taxon>
        <taxon>Chromobacterium</taxon>
    </lineage>
</organism>
<proteinExistence type="predicted"/>
<evidence type="ECO:0000313" key="1">
    <source>
        <dbReference type="EMBL" id="AXT45803.1"/>
    </source>
</evidence>
<sequence>MRAILPQLTQAARVDLALTLAGAKPLARVSCAYRDAERVIDALRRLGLSARRWERALRPAVADADDYVVSAVASDEAAAPDARAFVFAARDGELAELAARFTDNDIIAGRLLGYPDCCVQAYLAHREHHHARLEPVFAGDGGALPYWTNTMLDVFGWHLLSHFPCRADCETSRAQAMRHWEALCRVDPGFGLAAVRHLRSLVLRHPRLGLVYGQPMADGGLLLLGGSAAFRAELGDVERVSYQAGRLSRGGRAVSGLEAFDFTAGSDDVHPI</sequence>
<protein>
    <submittedName>
        <fullName evidence="1">Uncharacterized protein</fullName>
    </submittedName>
</protein>
<accession>A0AAD0W8I5</accession>